<proteinExistence type="predicted"/>
<dbReference type="EMBL" id="SUTG01000056">
    <property type="protein sequence ID" value="MBE6513200.1"/>
    <property type="molecule type" value="Genomic_DNA"/>
</dbReference>
<evidence type="ECO:0000313" key="3">
    <source>
        <dbReference type="EMBL" id="MBE6513200.1"/>
    </source>
</evidence>
<organism evidence="3 4">
    <name type="scientific">Methanobrevibacter olleyae</name>
    <dbReference type="NCBI Taxonomy" id="294671"/>
    <lineage>
        <taxon>Archaea</taxon>
        <taxon>Methanobacteriati</taxon>
        <taxon>Methanobacteriota</taxon>
        <taxon>Methanomada group</taxon>
        <taxon>Methanobacteria</taxon>
        <taxon>Methanobacteriales</taxon>
        <taxon>Methanobacteriaceae</taxon>
        <taxon>Methanobrevibacter</taxon>
    </lineage>
</organism>
<dbReference type="SUPFAM" id="SSF53335">
    <property type="entry name" value="S-adenosyl-L-methionine-dependent methyltransferases"/>
    <property type="match status" value="1"/>
</dbReference>
<keyword evidence="1" id="KW-0808">Transferase</keyword>
<evidence type="ECO:0000313" key="4">
    <source>
        <dbReference type="Proteomes" id="UP000732619"/>
    </source>
</evidence>
<dbReference type="InterPro" id="IPR029063">
    <property type="entry name" value="SAM-dependent_MTases_sf"/>
</dbReference>
<dbReference type="InterPro" id="IPR050447">
    <property type="entry name" value="Erg6_SMT_methyltransf"/>
</dbReference>
<dbReference type="InterPro" id="IPR013216">
    <property type="entry name" value="Methyltransf_11"/>
</dbReference>
<dbReference type="PANTHER" id="PTHR44068">
    <property type="entry name" value="ZGC:194242"/>
    <property type="match status" value="1"/>
</dbReference>
<evidence type="ECO:0000256" key="1">
    <source>
        <dbReference type="ARBA" id="ARBA00022679"/>
    </source>
</evidence>
<name>A0A8T3VT44_METOL</name>
<dbReference type="GO" id="GO:0008757">
    <property type="term" value="F:S-adenosylmethionine-dependent methyltransferase activity"/>
    <property type="evidence" value="ECO:0007669"/>
    <property type="project" value="InterPro"/>
</dbReference>
<accession>A0A8T3VT44</accession>
<protein>
    <submittedName>
        <fullName evidence="3">Class I SAM-dependent methyltransferase</fullName>
    </submittedName>
</protein>
<dbReference type="Pfam" id="PF08241">
    <property type="entry name" value="Methyltransf_11"/>
    <property type="match status" value="1"/>
</dbReference>
<sequence>MTDNEKSLRSEEEKELIINARKPVGELGDKLLERMNESHESLAQWGVSHLDISKDDVILDIGCGGGVNVERFLKMTENKVYGLDYSEVAVEKSTKLNQNAIDEGRCEIIQGSVSELPFEDNAFDIVTGFETVYFWPDFVNDCKEVRRVLKDDGIMFICNEAIPNEGDERQRELIDLLDMKIFSEDEFDEHLREAGFSDIICFSKRGLDSVDRELLTGWLCVIARK</sequence>
<evidence type="ECO:0000259" key="2">
    <source>
        <dbReference type="Pfam" id="PF08241"/>
    </source>
</evidence>
<keyword evidence="3" id="KW-0489">Methyltransferase</keyword>
<dbReference type="Proteomes" id="UP000732619">
    <property type="component" value="Unassembled WGS sequence"/>
</dbReference>
<dbReference type="Gene3D" id="3.40.50.150">
    <property type="entry name" value="Vaccinia Virus protein VP39"/>
    <property type="match status" value="1"/>
</dbReference>
<dbReference type="GO" id="GO:0032259">
    <property type="term" value="P:methylation"/>
    <property type="evidence" value="ECO:0007669"/>
    <property type="project" value="UniProtKB-KW"/>
</dbReference>
<dbReference type="CDD" id="cd02440">
    <property type="entry name" value="AdoMet_MTases"/>
    <property type="match status" value="1"/>
</dbReference>
<gene>
    <name evidence="3" type="ORF">E7Z75_08700</name>
</gene>
<reference evidence="3" key="1">
    <citation type="submission" date="2019-04" db="EMBL/GenBank/DDBJ databases">
        <title>Evolution of Biomass-Degrading Anaerobic Consortia Revealed by Metagenomics.</title>
        <authorList>
            <person name="Peng X."/>
        </authorList>
    </citation>
    <scope>NUCLEOTIDE SEQUENCE</scope>
    <source>
        <strain evidence="3">SIG14</strain>
    </source>
</reference>
<dbReference type="PANTHER" id="PTHR44068:SF11">
    <property type="entry name" value="GERANYL DIPHOSPHATE 2-C-METHYLTRANSFERASE"/>
    <property type="match status" value="1"/>
</dbReference>
<comment type="caution">
    <text evidence="3">The sequence shown here is derived from an EMBL/GenBank/DDBJ whole genome shotgun (WGS) entry which is preliminary data.</text>
</comment>
<dbReference type="AlphaFoldDB" id="A0A8T3VT44"/>
<feature type="domain" description="Methyltransferase type 11" evidence="2">
    <location>
        <begin position="59"/>
        <end position="157"/>
    </location>
</feature>